<evidence type="ECO:0000256" key="1">
    <source>
        <dbReference type="SAM" id="Coils"/>
    </source>
</evidence>
<evidence type="ECO:0000256" key="2">
    <source>
        <dbReference type="SAM" id="MobiDB-lite"/>
    </source>
</evidence>
<dbReference type="PANTHER" id="PTHR13498">
    <property type="entry name" value="SPERM ASSOCIATED ANTIGEN 7"/>
    <property type="match status" value="1"/>
</dbReference>
<feature type="compositionally biased region" description="Polar residues" evidence="2">
    <location>
        <begin position="217"/>
        <end position="226"/>
    </location>
</feature>
<dbReference type="GO" id="GO:0003676">
    <property type="term" value="F:nucleic acid binding"/>
    <property type="evidence" value="ECO:0007669"/>
    <property type="project" value="UniProtKB-UniRule"/>
</dbReference>
<dbReference type="InterPro" id="IPR017330">
    <property type="entry name" value="SPAG7"/>
</dbReference>
<dbReference type="OMA" id="NQSYGFV"/>
<dbReference type="InParanoid" id="A0A067QVH9"/>
<dbReference type="InterPro" id="IPR036867">
    <property type="entry name" value="R3H_dom_sf"/>
</dbReference>
<reference evidence="4 5" key="1">
    <citation type="journal article" date="2014" name="Nat. Commun.">
        <title>Molecular traces of alternative social organization in a termite genome.</title>
        <authorList>
            <person name="Terrapon N."/>
            <person name="Li C."/>
            <person name="Robertson H.M."/>
            <person name="Ji L."/>
            <person name="Meng X."/>
            <person name="Booth W."/>
            <person name="Chen Z."/>
            <person name="Childers C.P."/>
            <person name="Glastad K.M."/>
            <person name="Gokhale K."/>
            <person name="Gowin J."/>
            <person name="Gronenberg W."/>
            <person name="Hermansen R.A."/>
            <person name="Hu H."/>
            <person name="Hunt B.G."/>
            <person name="Huylmans A.K."/>
            <person name="Khalil S.M."/>
            <person name="Mitchell R.D."/>
            <person name="Munoz-Torres M.C."/>
            <person name="Mustard J.A."/>
            <person name="Pan H."/>
            <person name="Reese J.T."/>
            <person name="Scharf M.E."/>
            <person name="Sun F."/>
            <person name="Vogel H."/>
            <person name="Xiao J."/>
            <person name="Yang W."/>
            <person name="Yang Z."/>
            <person name="Yang Z."/>
            <person name="Zhou J."/>
            <person name="Zhu J."/>
            <person name="Brent C.S."/>
            <person name="Elsik C.G."/>
            <person name="Goodisman M.A."/>
            <person name="Liberles D.A."/>
            <person name="Roe R.M."/>
            <person name="Vargo E.L."/>
            <person name="Vilcinskas A."/>
            <person name="Wang J."/>
            <person name="Bornberg-Bauer E."/>
            <person name="Korb J."/>
            <person name="Zhang G."/>
            <person name="Liebig J."/>
        </authorList>
    </citation>
    <scope>NUCLEOTIDE SEQUENCE [LARGE SCALE GENOMIC DNA]</scope>
    <source>
        <tissue evidence="4">Whole organism</tissue>
    </source>
</reference>
<dbReference type="eggNOG" id="ENOG502QW1E">
    <property type="taxonomic scope" value="Eukaryota"/>
</dbReference>
<accession>A0A067QVH9</accession>
<keyword evidence="1" id="KW-0175">Coiled coil</keyword>
<dbReference type="PROSITE" id="PS51061">
    <property type="entry name" value="R3H"/>
    <property type="match status" value="1"/>
</dbReference>
<feature type="coiled-coil region" evidence="1">
    <location>
        <begin position="25"/>
        <end position="60"/>
    </location>
</feature>
<organism evidence="4 5">
    <name type="scientific">Zootermopsis nevadensis</name>
    <name type="common">Dampwood termite</name>
    <dbReference type="NCBI Taxonomy" id="136037"/>
    <lineage>
        <taxon>Eukaryota</taxon>
        <taxon>Metazoa</taxon>
        <taxon>Ecdysozoa</taxon>
        <taxon>Arthropoda</taxon>
        <taxon>Hexapoda</taxon>
        <taxon>Insecta</taxon>
        <taxon>Pterygota</taxon>
        <taxon>Neoptera</taxon>
        <taxon>Polyneoptera</taxon>
        <taxon>Dictyoptera</taxon>
        <taxon>Blattodea</taxon>
        <taxon>Blattoidea</taxon>
        <taxon>Termitoidae</taxon>
        <taxon>Termopsidae</taxon>
        <taxon>Zootermopsis</taxon>
    </lineage>
</organism>
<feature type="compositionally biased region" description="Basic and acidic residues" evidence="2">
    <location>
        <begin position="171"/>
        <end position="183"/>
    </location>
</feature>
<sequence>MDLLGSILNSMDKPPSFSDKQRSLMKKHKEEILKKQREQKEKLKRFREKIEENINKFLQDESLQKQKFDPMEQVYRSIVHDVAEVAGIPAFSIGEEGVDRHVMIFKREFAPSDDELAALRRGEEWDPEKAKKLAEQREQERKEEKERALKKPEDFIPNSNYREKYEHLIGRGAAKEAARKTETNKQYGFVPSENKKDVRSIEQTLADIQSKKRQKVSHTPTPDTTE</sequence>
<evidence type="ECO:0000259" key="3">
    <source>
        <dbReference type="PROSITE" id="PS51061"/>
    </source>
</evidence>
<dbReference type="PIRSF" id="PIRSF037943">
    <property type="entry name" value="Sperm-assoc_antigen_PAG7"/>
    <property type="match status" value="1"/>
</dbReference>
<evidence type="ECO:0000313" key="5">
    <source>
        <dbReference type="Proteomes" id="UP000027135"/>
    </source>
</evidence>
<dbReference type="FunCoup" id="A0A067QVH9">
    <property type="interactions" value="283"/>
</dbReference>
<dbReference type="Proteomes" id="UP000027135">
    <property type="component" value="Unassembled WGS sequence"/>
</dbReference>
<evidence type="ECO:0000313" key="4">
    <source>
        <dbReference type="EMBL" id="KDR14055.1"/>
    </source>
</evidence>
<dbReference type="Pfam" id="PF01424">
    <property type="entry name" value="R3H"/>
    <property type="match status" value="1"/>
</dbReference>
<keyword evidence="5" id="KW-1185">Reference proteome</keyword>
<dbReference type="AlphaFoldDB" id="A0A067QVH9"/>
<dbReference type="SMART" id="SM00393">
    <property type="entry name" value="R3H"/>
    <property type="match status" value="1"/>
</dbReference>
<dbReference type="OrthoDB" id="5979509at2759"/>
<feature type="region of interest" description="Disordered" evidence="2">
    <location>
        <begin position="171"/>
        <end position="226"/>
    </location>
</feature>
<feature type="region of interest" description="Disordered" evidence="2">
    <location>
        <begin position="1"/>
        <end position="24"/>
    </location>
</feature>
<protein>
    <submittedName>
        <fullName evidence="4">Sperm-associated antigen 7</fullName>
    </submittedName>
</protein>
<feature type="region of interest" description="Disordered" evidence="2">
    <location>
        <begin position="120"/>
        <end position="157"/>
    </location>
</feature>
<name>A0A067QVH9_ZOONE</name>
<proteinExistence type="predicted"/>
<dbReference type="InterPro" id="IPR001374">
    <property type="entry name" value="R3H_dom"/>
</dbReference>
<dbReference type="PANTHER" id="PTHR13498:SF3">
    <property type="entry name" value="SPERM-ASSOCIATED ANTIGEN 7"/>
    <property type="match status" value="1"/>
</dbReference>
<dbReference type="SUPFAM" id="SSF82708">
    <property type="entry name" value="R3H domain"/>
    <property type="match status" value="1"/>
</dbReference>
<feature type="compositionally biased region" description="Basic and acidic residues" evidence="2">
    <location>
        <begin position="120"/>
        <end position="154"/>
    </location>
</feature>
<dbReference type="EMBL" id="KK852902">
    <property type="protein sequence ID" value="KDR14055.1"/>
    <property type="molecule type" value="Genomic_DNA"/>
</dbReference>
<feature type="domain" description="R3H" evidence="3">
    <location>
        <begin position="44"/>
        <end position="107"/>
    </location>
</feature>
<gene>
    <name evidence="4" type="ORF">L798_11968</name>
</gene>
<dbReference type="Gene3D" id="3.30.1370.50">
    <property type="entry name" value="R3H-like domain"/>
    <property type="match status" value="1"/>
</dbReference>